<feature type="transmembrane region" description="Helical" evidence="2">
    <location>
        <begin position="85"/>
        <end position="103"/>
    </location>
</feature>
<accession>A0A2U8P849</accession>
<keyword evidence="2" id="KW-0812">Transmembrane</keyword>
<dbReference type="EC" id="2.7.7.65" evidence="1"/>
<dbReference type="EMBL" id="JBGBZJ010000003">
    <property type="protein sequence ID" value="MEY9452339.1"/>
    <property type="molecule type" value="Genomic_DNA"/>
</dbReference>
<dbReference type="PROSITE" id="PS50887">
    <property type="entry name" value="GGDEF"/>
    <property type="match status" value="1"/>
</dbReference>
<proteinExistence type="predicted"/>
<dbReference type="PANTHER" id="PTHR45138:SF24">
    <property type="entry name" value="DIGUANYLATE CYCLASE DGCC-RELATED"/>
    <property type="match status" value="1"/>
</dbReference>
<protein>
    <recommendedName>
        <fullName evidence="1">diguanylate cyclase</fullName>
        <ecNumber evidence="1">2.7.7.65</ecNumber>
    </recommendedName>
</protein>
<evidence type="ECO:0000313" key="7">
    <source>
        <dbReference type="Proteomes" id="UP001565369"/>
    </source>
</evidence>
<dbReference type="InterPro" id="IPR050469">
    <property type="entry name" value="Diguanylate_Cyclase"/>
</dbReference>
<dbReference type="SUPFAM" id="SSF55073">
    <property type="entry name" value="Nucleotide cyclase"/>
    <property type="match status" value="1"/>
</dbReference>
<reference evidence="4 6" key="2">
    <citation type="journal article" date="2017" name="Syst. Appl. Microbiol.">
        <title>Soybeans inoculated with root zone soils of Canadian native legumes harbour diverse and novel Bradyrhizobium spp. that possess agricultural potential.</title>
        <authorList>
            <person name="Bromfield E.S.P."/>
            <person name="Cloutier S."/>
            <person name="Tambong J.T."/>
            <person name="Tran Thi T.V."/>
        </authorList>
    </citation>
    <scope>NUCLEOTIDE SEQUENCE [LARGE SCALE GENOMIC DNA]</scope>
    <source>
        <strain evidence="4 6">OO99</strain>
    </source>
</reference>
<dbReference type="CDD" id="cd01949">
    <property type="entry name" value="GGDEF"/>
    <property type="match status" value="1"/>
</dbReference>
<dbReference type="GO" id="GO:0052621">
    <property type="term" value="F:diguanylate cyclase activity"/>
    <property type="evidence" value="ECO:0007669"/>
    <property type="project" value="UniProtKB-EC"/>
</dbReference>
<dbReference type="Proteomes" id="UP000215703">
    <property type="component" value="Chromosome"/>
</dbReference>
<reference evidence="4 6" key="1">
    <citation type="journal article" date="2014" name="Int. J. Syst. Evol. Microbiol.">
        <title>Bradyrhizobium ottawaense sp. nov., a symbiotic nitrogen fixing bacterium from root nodules of soybeans in Canada.</title>
        <authorList>
            <person name="Yu X."/>
            <person name="Cloutier S."/>
            <person name="Tambong J.T."/>
            <person name="Bromfield E.S."/>
        </authorList>
    </citation>
    <scope>NUCLEOTIDE SEQUENCE [LARGE SCALE GENOMIC DNA]</scope>
    <source>
        <strain evidence="4 6">OO99</strain>
    </source>
</reference>
<dbReference type="SMART" id="SM00267">
    <property type="entry name" value="GGDEF"/>
    <property type="match status" value="1"/>
</dbReference>
<dbReference type="OrthoDB" id="9812260at2"/>
<evidence type="ECO:0000256" key="1">
    <source>
        <dbReference type="ARBA" id="ARBA00012528"/>
    </source>
</evidence>
<evidence type="ECO:0000259" key="3">
    <source>
        <dbReference type="PROSITE" id="PS50887"/>
    </source>
</evidence>
<keyword evidence="2" id="KW-1133">Transmembrane helix</keyword>
<dbReference type="GO" id="GO:0043709">
    <property type="term" value="P:cell adhesion involved in single-species biofilm formation"/>
    <property type="evidence" value="ECO:0007669"/>
    <property type="project" value="TreeGrafter"/>
</dbReference>
<dbReference type="PANTHER" id="PTHR45138">
    <property type="entry name" value="REGULATORY COMPONENTS OF SENSORY TRANSDUCTION SYSTEM"/>
    <property type="match status" value="1"/>
</dbReference>
<evidence type="ECO:0000256" key="2">
    <source>
        <dbReference type="SAM" id="Phobius"/>
    </source>
</evidence>
<feature type="domain" description="GGDEF" evidence="3">
    <location>
        <begin position="271"/>
        <end position="405"/>
    </location>
</feature>
<dbReference type="NCBIfam" id="TIGR00254">
    <property type="entry name" value="GGDEF"/>
    <property type="match status" value="1"/>
</dbReference>
<dbReference type="KEGG" id="bot:CIT37_18530"/>
<dbReference type="InterPro" id="IPR043128">
    <property type="entry name" value="Rev_trsase/Diguanyl_cyclase"/>
</dbReference>
<evidence type="ECO:0000313" key="4">
    <source>
        <dbReference type="EMBL" id="AWL93926.1"/>
    </source>
</evidence>
<keyword evidence="7" id="KW-1185">Reference proteome</keyword>
<dbReference type="Gene3D" id="3.30.70.270">
    <property type="match status" value="1"/>
</dbReference>
<dbReference type="GO" id="GO:0005886">
    <property type="term" value="C:plasma membrane"/>
    <property type="evidence" value="ECO:0007669"/>
    <property type="project" value="TreeGrafter"/>
</dbReference>
<evidence type="ECO:0000313" key="6">
    <source>
        <dbReference type="Proteomes" id="UP000215703"/>
    </source>
</evidence>
<dbReference type="GO" id="GO:1902201">
    <property type="term" value="P:negative regulation of bacterial-type flagellum-dependent cell motility"/>
    <property type="evidence" value="ECO:0007669"/>
    <property type="project" value="TreeGrafter"/>
</dbReference>
<reference evidence="4" key="3">
    <citation type="journal article" date="2018" name="Microbiol. Resour. Announc.">
        <title>Complete Genome Sequence of Bradyrhizobium ottawaense OO99(T), an Efficient Nitrogen-Fixing Symbiont of Soybean.</title>
        <authorList>
            <person name="Nguyen H.D.T."/>
            <person name="Cloutier S."/>
            <person name="Bromfield E.S.P."/>
        </authorList>
    </citation>
    <scope>NUCLEOTIDE SEQUENCE</scope>
    <source>
        <strain evidence="4">OO99</strain>
    </source>
</reference>
<organism evidence="4 6">
    <name type="scientific">Bradyrhizobium ottawaense</name>
    <dbReference type="NCBI Taxonomy" id="931866"/>
    <lineage>
        <taxon>Bacteria</taxon>
        <taxon>Pseudomonadati</taxon>
        <taxon>Pseudomonadota</taxon>
        <taxon>Alphaproteobacteria</taxon>
        <taxon>Hyphomicrobiales</taxon>
        <taxon>Nitrobacteraceae</taxon>
        <taxon>Bradyrhizobium</taxon>
    </lineage>
</organism>
<feature type="transmembrane region" description="Helical" evidence="2">
    <location>
        <begin position="141"/>
        <end position="160"/>
    </location>
</feature>
<feature type="transmembrane region" description="Helical" evidence="2">
    <location>
        <begin position="210"/>
        <end position="230"/>
    </location>
</feature>
<dbReference type="InterPro" id="IPR029787">
    <property type="entry name" value="Nucleotide_cyclase"/>
</dbReference>
<reference evidence="5 7" key="4">
    <citation type="submission" date="2024-07" db="EMBL/GenBank/DDBJ databases">
        <title>Genomic Encyclopedia of Type Strains, Phase V (KMG-V): Genome sequencing to study the core and pangenomes of soil and plant-associated prokaryotes.</title>
        <authorList>
            <person name="Whitman W."/>
        </authorList>
    </citation>
    <scope>NUCLEOTIDE SEQUENCE [LARGE SCALE GENOMIC DNA]</scope>
    <source>
        <strain evidence="5 7">USDA 152</strain>
    </source>
</reference>
<feature type="transmembrane region" description="Helical" evidence="2">
    <location>
        <begin position="58"/>
        <end position="79"/>
    </location>
</feature>
<feature type="transmembrane region" description="Helical" evidence="2">
    <location>
        <begin position="115"/>
        <end position="135"/>
    </location>
</feature>
<dbReference type="AlphaFoldDB" id="A0A2U8P849"/>
<evidence type="ECO:0000313" key="5">
    <source>
        <dbReference type="EMBL" id="MEY9452339.1"/>
    </source>
</evidence>
<keyword evidence="2" id="KW-0472">Membrane</keyword>
<dbReference type="FunFam" id="3.30.70.270:FF:000001">
    <property type="entry name" value="Diguanylate cyclase domain protein"/>
    <property type="match status" value="1"/>
</dbReference>
<dbReference type="InterPro" id="IPR000160">
    <property type="entry name" value="GGDEF_dom"/>
</dbReference>
<name>A0A2U8P849_9BRAD</name>
<feature type="transmembrane region" description="Helical" evidence="2">
    <location>
        <begin position="27"/>
        <end position="46"/>
    </location>
</feature>
<dbReference type="Proteomes" id="UP001565369">
    <property type="component" value="Unassembled WGS sequence"/>
</dbReference>
<dbReference type="EMBL" id="CP029425">
    <property type="protein sequence ID" value="AWL93926.1"/>
    <property type="molecule type" value="Genomic_DNA"/>
</dbReference>
<feature type="transmembrane region" description="Helical" evidence="2">
    <location>
        <begin position="172"/>
        <end position="190"/>
    </location>
</feature>
<dbReference type="Pfam" id="PF00990">
    <property type="entry name" value="GGDEF"/>
    <property type="match status" value="1"/>
</dbReference>
<gene>
    <name evidence="5" type="ORF">ABIG07_001287</name>
    <name evidence="4" type="ORF">CIT37_18530</name>
</gene>
<accession>A0A5H2YTP9</accession>
<sequence length="424" mass="45310">MGHGRTAARDGGRDAAHAARVMLNVPTLWTVFVVNFLALGVIWAYVTRSYPKFAAARFWMASSFVGAIGAMTALVRLFVASPLPLLLGAAGVIAASCLAAMGIERFYGRPVSWRLMTATGGLSLAGVVVFMVGFEHMQLRMLSYTLGQALPLVLALRLLLSPPEGRVSPGARLSGIVILTIIAILIARTIGNLLGHDLSAKAGGQTHAVMVLGLLFLSMTLNFGFLLMAMDRLRGEVADLALLDDLTGVANRRHLLQRLTEECARSERSGAPFSLLVIDLDGFKTINDTHGHAAGDACLQHFTLMAQTRLRPGDMLARTGGDEFCVVLPSSSLREAAAIARRVLEVCRQDAEACTGSEIPIAISIGVAQWDRGVGEFPDRLMANADHALYAAKKNGKNDFAVYDPSPPLSPEPIGRGEAARHFA</sequence>